<dbReference type="Proteomes" id="UP000009220">
    <property type="component" value="Chromosome"/>
</dbReference>
<evidence type="ECO:0000313" key="2">
    <source>
        <dbReference type="EMBL" id="AEM48440.1"/>
    </source>
</evidence>
<sequence>MQNKSYKTTFAALALTIGLSGVAEAEGFSMPPPLKFNAGPLGYLDVQGVLSGMGFAQTNPATSGGLAGKNFGAAMTNGLVSISKPTGLIRFSLTAGAYNYPSLGEPFASAAATTSDNSALPMAYLTIAPTKNFSVSIGKLSSLLGYTGTFTYQRMNIEGGFPWFLQYGFTHGIQLNYSYGPLSASVSWNDGYYTNRYNVISGLLTYSLNADNSLSIYADGNAAHTGRIASVNNYSTNGYVNSELALDNSDMYGIYYTYSAKSFALTSEVQYVVTPVNLAFGTTQSSNNISAMIHGDYYLSNHWSLAAGVDYEHSSSTGQAAVDGYYFGYGAGSSALGFMVTPTYSYNGYFLRDEVSYVHLTNYSNGFGANNRPNQIRDILETGFWF</sequence>
<feature type="chain" id="PRO_5003400967" evidence="1">
    <location>
        <begin position="26"/>
        <end position="386"/>
    </location>
</feature>
<gene>
    <name evidence="2" type="ORF">Acife_2334</name>
</gene>
<organism evidence="2 3">
    <name type="scientific">Acidithiobacillus ferrivorans SS3</name>
    <dbReference type="NCBI Taxonomy" id="743299"/>
    <lineage>
        <taxon>Bacteria</taxon>
        <taxon>Pseudomonadati</taxon>
        <taxon>Pseudomonadota</taxon>
        <taxon>Acidithiobacillia</taxon>
        <taxon>Acidithiobacillales</taxon>
        <taxon>Acidithiobacillaceae</taxon>
        <taxon>Acidithiobacillus</taxon>
    </lineage>
</organism>
<dbReference type="RefSeq" id="WP_014029691.1">
    <property type="nucleotide sequence ID" value="NC_015942.1"/>
</dbReference>
<dbReference type="AlphaFoldDB" id="G0JP25"/>
<name>G0JP25_9PROT</name>
<dbReference type="KEGG" id="afi:Acife_2334"/>
<dbReference type="eggNOG" id="ENOG502ZA2G">
    <property type="taxonomic scope" value="Bacteria"/>
</dbReference>
<dbReference type="EMBL" id="CP002985">
    <property type="protein sequence ID" value="AEM48440.1"/>
    <property type="molecule type" value="Genomic_DNA"/>
</dbReference>
<evidence type="ECO:0000256" key="1">
    <source>
        <dbReference type="SAM" id="SignalP"/>
    </source>
</evidence>
<dbReference type="Pfam" id="PF07642">
    <property type="entry name" value="BBP2"/>
    <property type="match status" value="1"/>
</dbReference>
<accession>G0JP25</accession>
<evidence type="ECO:0000313" key="3">
    <source>
        <dbReference type="Proteomes" id="UP000009220"/>
    </source>
</evidence>
<proteinExistence type="predicted"/>
<dbReference type="InterPro" id="IPR011486">
    <property type="entry name" value="BBP2"/>
</dbReference>
<reference evidence="2 3" key="1">
    <citation type="journal article" date="2011" name="J. Bacteriol.">
        <title>Draft genome of the psychrotolerant acidophile Acidithiobacillus ferrivorans SS3.</title>
        <authorList>
            <person name="Liljeqvist M."/>
            <person name="Valdes J."/>
            <person name="Holmes D.S."/>
            <person name="Dopson M."/>
        </authorList>
    </citation>
    <scope>NUCLEOTIDE SEQUENCE [LARGE SCALE GENOMIC DNA]</scope>
    <source>
        <strain evidence="2 3">SS3</strain>
    </source>
</reference>
<keyword evidence="1" id="KW-0732">Signal</keyword>
<feature type="signal peptide" evidence="1">
    <location>
        <begin position="1"/>
        <end position="25"/>
    </location>
</feature>
<protein>
    <submittedName>
        <fullName evidence="2">Uncharacterized protein</fullName>
    </submittedName>
</protein>
<dbReference type="HOGENOM" id="CLU_056889_0_0_6"/>